<dbReference type="AlphaFoldDB" id="A0A0K2UTC8"/>
<reference evidence="1" key="1">
    <citation type="submission" date="2014-05" db="EMBL/GenBank/DDBJ databases">
        <authorList>
            <person name="Chronopoulou M."/>
        </authorList>
    </citation>
    <scope>NUCLEOTIDE SEQUENCE</scope>
    <source>
        <tissue evidence="1">Whole organism</tissue>
    </source>
</reference>
<name>A0A0K2UTC8_LEPSM</name>
<protein>
    <submittedName>
        <fullName evidence="1">Uncharacterized protein</fullName>
    </submittedName>
</protein>
<dbReference type="EMBL" id="HACA01023949">
    <property type="protein sequence ID" value="CDW41310.1"/>
    <property type="molecule type" value="Transcribed_RNA"/>
</dbReference>
<proteinExistence type="predicted"/>
<organism evidence="1">
    <name type="scientific">Lepeophtheirus salmonis</name>
    <name type="common">Salmon louse</name>
    <name type="synonym">Caligus salmonis</name>
    <dbReference type="NCBI Taxonomy" id="72036"/>
    <lineage>
        <taxon>Eukaryota</taxon>
        <taxon>Metazoa</taxon>
        <taxon>Ecdysozoa</taxon>
        <taxon>Arthropoda</taxon>
        <taxon>Crustacea</taxon>
        <taxon>Multicrustacea</taxon>
        <taxon>Hexanauplia</taxon>
        <taxon>Copepoda</taxon>
        <taxon>Siphonostomatoida</taxon>
        <taxon>Caligidae</taxon>
        <taxon>Lepeophtheirus</taxon>
    </lineage>
</organism>
<sequence>MSPFSALPMVLAATENLVVARPFIDLVGPFLIFSSKLDKNSGSLFKSCLHFLLS</sequence>
<evidence type="ECO:0000313" key="1">
    <source>
        <dbReference type="EMBL" id="CDW41310.1"/>
    </source>
</evidence>
<accession>A0A0K2UTC8</accession>